<dbReference type="EMBL" id="GGEC01006463">
    <property type="protein sequence ID" value="MBW86946.1"/>
    <property type="molecule type" value="Transcribed_RNA"/>
</dbReference>
<name>A0A2P2J0F0_RHIMU</name>
<reference evidence="1" key="1">
    <citation type="submission" date="2018-02" db="EMBL/GenBank/DDBJ databases">
        <title>Rhizophora mucronata_Transcriptome.</title>
        <authorList>
            <person name="Meera S.P."/>
            <person name="Sreeshan A."/>
            <person name="Augustine A."/>
        </authorList>
    </citation>
    <scope>NUCLEOTIDE SEQUENCE</scope>
    <source>
        <tissue evidence="1">Leaf</tissue>
    </source>
</reference>
<organism evidence="1">
    <name type="scientific">Rhizophora mucronata</name>
    <name type="common">Asiatic mangrove</name>
    <dbReference type="NCBI Taxonomy" id="61149"/>
    <lineage>
        <taxon>Eukaryota</taxon>
        <taxon>Viridiplantae</taxon>
        <taxon>Streptophyta</taxon>
        <taxon>Embryophyta</taxon>
        <taxon>Tracheophyta</taxon>
        <taxon>Spermatophyta</taxon>
        <taxon>Magnoliopsida</taxon>
        <taxon>eudicotyledons</taxon>
        <taxon>Gunneridae</taxon>
        <taxon>Pentapetalae</taxon>
        <taxon>rosids</taxon>
        <taxon>fabids</taxon>
        <taxon>Malpighiales</taxon>
        <taxon>Rhizophoraceae</taxon>
        <taxon>Rhizophora</taxon>
    </lineage>
</organism>
<evidence type="ECO:0000313" key="1">
    <source>
        <dbReference type="EMBL" id="MBW86946.1"/>
    </source>
</evidence>
<sequence>MFWSFYAKDLRVFSKSFHNLHKFCLGQFFLVGLRIRR</sequence>
<accession>A0A2P2J0F0</accession>
<dbReference type="AlphaFoldDB" id="A0A2P2J0F0"/>
<proteinExistence type="predicted"/>
<protein>
    <submittedName>
        <fullName evidence="1">Uncharacterized protein</fullName>
    </submittedName>
</protein>